<evidence type="ECO:0000313" key="4">
    <source>
        <dbReference type="Proteomes" id="UP000267536"/>
    </source>
</evidence>
<protein>
    <recommendedName>
        <fullName evidence="5">DUF3592 domain-containing protein</fullName>
    </recommendedName>
</protein>
<name>A0A3N4GRR6_9ACTN</name>
<feature type="region of interest" description="Disordered" evidence="1">
    <location>
        <begin position="143"/>
        <end position="179"/>
    </location>
</feature>
<accession>A0A3N4GRR6</accession>
<dbReference type="AlphaFoldDB" id="A0A3N4GRR6"/>
<dbReference type="OrthoDB" id="4426042at2"/>
<evidence type="ECO:0000256" key="2">
    <source>
        <dbReference type="SAM" id="Phobius"/>
    </source>
</evidence>
<evidence type="ECO:0000256" key="1">
    <source>
        <dbReference type="SAM" id="MobiDB-lite"/>
    </source>
</evidence>
<dbReference type="RefSeq" id="WP_123925448.1">
    <property type="nucleotide sequence ID" value="NZ_JBPSDP010000009.1"/>
</dbReference>
<evidence type="ECO:0000313" key="3">
    <source>
        <dbReference type="EMBL" id="RPA65669.1"/>
    </source>
</evidence>
<keyword evidence="2" id="KW-0472">Membrane</keyword>
<reference evidence="3 4" key="1">
    <citation type="submission" date="2018-11" db="EMBL/GenBank/DDBJ databases">
        <title>Draft genome sequence of Gordonia sp. RS15-1S isolated from rice stems.</title>
        <authorList>
            <person name="Muangham S."/>
        </authorList>
    </citation>
    <scope>NUCLEOTIDE SEQUENCE [LARGE SCALE GENOMIC DNA]</scope>
    <source>
        <strain evidence="3 4">RS15-1S</strain>
    </source>
</reference>
<evidence type="ECO:0008006" key="5">
    <source>
        <dbReference type="Google" id="ProtNLM"/>
    </source>
</evidence>
<keyword evidence="2" id="KW-0812">Transmembrane</keyword>
<feature type="compositionally biased region" description="Basic and acidic residues" evidence="1">
    <location>
        <begin position="158"/>
        <end position="179"/>
    </location>
</feature>
<sequence length="179" mass="19196">MNPVILRRVQKTLLVIGLIVTVMAVAMVVAAFANDAAINRDKGTVMADIVSADHLHAVAYFQTPDGQIYSPRLGLLYPTELVTGQRISVEYDQNNPDLAKPAGRGASLAIIPALSVAALTWLVVVAVMVLIAEANRRLLRRAARRADEDGPGPDDGDLGDHPDDDPSPRPADDRETVDV</sequence>
<keyword evidence="4" id="KW-1185">Reference proteome</keyword>
<dbReference type="EMBL" id="RKMH01000002">
    <property type="protein sequence ID" value="RPA65669.1"/>
    <property type="molecule type" value="Genomic_DNA"/>
</dbReference>
<proteinExistence type="predicted"/>
<feature type="transmembrane region" description="Helical" evidence="2">
    <location>
        <begin position="106"/>
        <end position="131"/>
    </location>
</feature>
<comment type="caution">
    <text evidence="3">The sequence shown here is derived from an EMBL/GenBank/DDBJ whole genome shotgun (WGS) entry which is preliminary data.</text>
</comment>
<dbReference type="Proteomes" id="UP000267536">
    <property type="component" value="Unassembled WGS sequence"/>
</dbReference>
<organism evidence="3 4">
    <name type="scientific">Gordonia oryzae</name>
    <dbReference type="NCBI Taxonomy" id="2487349"/>
    <lineage>
        <taxon>Bacteria</taxon>
        <taxon>Bacillati</taxon>
        <taxon>Actinomycetota</taxon>
        <taxon>Actinomycetes</taxon>
        <taxon>Mycobacteriales</taxon>
        <taxon>Gordoniaceae</taxon>
        <taxon>Gordonia</taxon>
    </lineage>
</organism>
<gene>
    <name evidence="3" type="ORF">EF294_02635</name>
</gene>
<feature type="transmembrane region" description="Helical" evidence="2">
    <location>
        <begin position="12"/>
        <end position="33"/>
    </location>
</feature>
<keyword evidence="2" id="KW-1133">Transmembrane helix</keyword>